<dbReference type="SUPFAM" id="SSF50952">
    <property type="entry name" value="Soluble quinoprotein glucose dehydrogenase"/>
    <property type="match status" value="1"/>
</dbReference>
<feature type="chain" id="PRO_5045232282" evidence="1">
    <location>
        <begin position="35"/>
        <end position="418"/>
    </location>
</feature>
<protein>
    <submittedName>
        <fullName evidence="3">Aldose sugar dehydrogenase YliI</fullName>
        <ecNumber evidence="3">1.1.5.-</ecNumber>
    </submittedName>
</protein>
<sequence>MVHVLANNAMQRLSMLPLLLIALAGCGHDAPAAAVPPRFVADPVPEPYRSEQADFAVTTLVTGLVHPWGLAFLPDGGMLVTERPGRLRLIDKGGQISGPLEGVPRVFVEGQGGLLDVALSPDFRNDRLVYLSFAEPNLRGNLAGTAVARGRLEEGALRDVEVVYRQEPKLSAGTHLGSRLVFDDDGHLFVTQGEHRVAASAAQALDKLQGKLVRILPDGGIPPDNPFVGNDDARAEIWSFGHRNMQGAALHPQSRQLWTSEHGPMGGDELNIPQASRNYGWPLVTHGRDYDGKPVPGSVGEAAPGMEPPHHVWAESPGLSGMAFYTGGRFPGWEGDLFMGSLARSALIRLELDGDAVVGEERLLVDRGQRIRDVREGPDGALYLLVDDAVDGQLLRLAPVDGVAPSAAAAVAKPPARQ</sequence>
<evidence type="ECO:0000256" key="1">
    <source>
        <dbReference type="SAM" id="SignalP"/>
    </source>
</evidence>
<keyword evidence="1" id="KW-0732">Signal</keyword>
<dbReference type="GO" id="GO:0016491">
    <property type="term" value="F:oxidoreductase activity"/>
    <property type="evidence" value="ECO:0007669"/>
    <property type="project" value="UniProtKB-KW"/>
</dbReference>
<reference evidence="3 4" key="1">
    <citation type="submission" date="2021-04" db="EMBL/GenBank/DDBJ databases">
        <authorList>
            <person name="Rodrigo-Torres L."/>
            <person name="Arahal R. D."/>
            <person name="Lucena T."/>
        </authorList>
    </citation>
    <scope>NUCLEOTIDE SEQUENCE [LARGE SCALE GENOMIC DNA]</scope>
    <source>
        <strain evidence="3 4">CECT 30171</strain>
    </source>
</reference>
<evidence type="ECO:0000313" key="4">
    <source>
        <dbReference type="Proteomes" id="UP000680116"/>
    </source>
</evidence>
<evidence type="ECO:0000259" key="2">
    <source>
        <dbReference type="Pfam" id="PF07995"/>
    </source>
</evidence>
<organism evidence="3 4">
    <name type="scientific">Novilysobacter luteus</name>
    <dbReference type="NCBI Taxonomy" id="2822368"/>
    <lineage>
        <taxon>Bacteria</taxon>
        <taxon>Pseudomonadati</taxon>
        <taxon>Pseudomonadota</taxon>
        <taxon>Gammaproteobacteria</taxon>
        <taxon>Lysobacterales</taxon>
        <taxon>Lysobacteraceae</taxon>
        <taxon>Novilysobacter</taxon>
    </lineage>
</organism>
<dbReference type="PANTHER" id="PTHR19328:SF75">
    <property type="entry name" value="ALDOSE SUGAR DEHYDROGENASE YLII"/>
    <property type="match status" value="1"/>
</dbReference>
<proteinExistence type="predicted"/>
<dbReference type="InterPro" id="IPR011041">
    <property type="entry name" value="Quinoprot_gluc/sorb_DH_b-prop"/>
</dbReference>
<evidence type="ECO:0000313" key="3">
    <source>
        <dbReference type="EMBL" id="CAG4974351.1"/>
    </source>
</evidence>
<dbReference type="Pfam" id="PF07995">
    <property type="entry name" value="GSDH"/>
    <property type="match status" value="1"/>
</dbReference>
<dbReference type="EMBL" id="OU015430">
    <property type="protein sequence ID" value="CAG4974351.1"/>
    <property type="molecule type" value="Genomic_DNA"/>
</dbReference>
<dbReference type="InterPro" id="IPR011042">
    <property type="entry name" value="6-blade_b-propeller_TolB-like"/>
</dbReference>
<dbReference type="Gene3D" id="2.120.10.30">
    <property type="entry name" value="TolB, C-terminal domain"/>
    <property type="match status" value="1"/>
</dbReference>
<gene>
    <name evidence="3" type="primary">yliI_1</name>
    <name evidence="3" type="ORF">LYB30171_01654</name>
</gene>
<dbReference type="PANTHER" id="PTHR19328">
    <property type="entry name" value="HEDGEHOG-INTERACTING PROTEIN"/>
    <property type="match status" value="1"/>
</dbReference>
<name>A0ABM8UG25_9GAMM</name>
<dbReference type="InterPro" id="IPR012938">
    <property type="entry name" value="Glc/Sorbosone_DH"/>
</dbReference>
<keyword evidence="4" id="KW-1185">Reference proteome</keyword>
<feature type="signal peptide" evidence="1">
    <location>
        <begin position="1"/>
        <end position="34"/>
    </location>
</feature>
<feature type="domain" description="Glucose/Sorbosone dehydrogenase" evidence="2">
    <location>
        <begin position="65"/>
        <end position="396"/>
    </location>
</feature>
<accession>A0ABM8UG25</accession>
<keyword evidence="3" id="KW-0560">Oxidoreductase</keyword>
<dbReference type="Proteomes" id="UP000680116">
    <property type="component" value="Chromosome"/>
</dbReference>
<dbReference type="EC" id="1.1.5.-" evidence="3"/>